<reference evidence="9" key="1">
    <citation type="journal article" date="2019" name="Int. J. Syst. Evol. Microbiol.">
        <title>The Global Catalogue of Microorganisms (GCM) 10K type strain sequencing project: providing services to taxonomists for standard genome sequencing and annotation.</title>
        <authorList>
            <consortium name="The Broad Institute Genomics Platform"/>
            <consortium name="The Broad Institute Genome Sequencing Center for Infectious Disease"/>
            <person name="Wu L."/>
            <person name="Ma J."/>
        </authorList>
    </citation>
    <scope>NUCLEOTIDE SEQUENCE [LARGE SCALE GENOMIC DNA]</scope>
    <source>
        <strain evidence="9">CCM 7044</strain>
    </source>
</reference>
<dbReference type="PANTHER" id="PTHR35007:SF3">
    <property type="entry name" value="POSSIBLE CONSERVED ALANINE RICH MEMBRANE PROTEIN"/>
    <property type="match status" value="1"/>
</dbReference>
<dbReference type="EMBL" id="JBHUOG010000002">
    <property type="protein sequence ID" value="MFD2796401.1"/>
    <property type="molecule type" value="Genomic_DNA"/>
</dbReference>
<evidence type="ECO:0000256" key="6">
    <source>
        <dbReference type="SAM" id="Phobius"/>
    </source>
</evidence>
<feature type="transmembrane region" description="Helical" evidence="6">
    <location>
        <begin position="223"/>
        <end position="243"/>
    </location>
</feature>
<dbReference type="Pfam" id="PF00482">
    <property type="entry name" value="T2SSF"/>
    <property type="match status" value="1"/>
</dbReference>
<gene>
    <name evidence="8" type="ORF">ACFS27_22765</name>
</gene>
<evidence type="ECO:0000256" key="3">
    <source>
        <dbReference type="ARBA" id="ARBA00022692"/>
    </source>
</evidence>
<comment type="caution">
    <text evidence="8">The sequence shown here is derived from an EMBL/GenBank/DDBJ whole genome shotgun (WGS) entry which is preliminary data.</text>
</comment>
<evidence type="ECO:0000256" key="4">
    <source>
        <dbReference type="ARBA" id="ARBA00022989"/>
    </source>
</evidence>
<evidence type="ECO:0000256" key="1">
    <source>
        <dbReference type="ARBA" id="ARBA00004651"/>
    </source>
</evidence>
<sequence>MPGSLVGSMLAGALFAFGIFLLVAGWRRWDLIPDASPSVRHRLARLTQVPRRTWALLGFGVVAGLLVWAIWKWPIAVVAVPVAVVGLPALLSNRGQVDAIARLESLEEWTRSLSDRLTVGQGLEQALTVSQRSAPPAIADPVRRLVSRLTARWDTEVALRAFADDLDDATADHMTIYLLQAARRRGTGLAIVLGELAETVAAEVRARRQIEADRAKPRATARWVTIISATVLGFLAFTGDYIAPYQTPLGQVLLVVLVGGYLAALVWMKRIATGKKHARSLGAQVRREAARQHAAAWGGIS</sequence>
<evidence type="ECO:0000256" key="2">
    <source>
        <dbReference type="ARBA" id="ARBA00022475"/>
    </source>
</evidence>
<feature type="transmembrane region" description="Helical" evidence="6">
    <location>
        <begin position="77"/>
        <end position="93"/>
    </location>
</feature>
<feature type="transmembrane region" description="Helical" evidence="6">
    <location>
        <begin position="53"/>
        <end position="71"/>
    </location>
</feature>
<evidence type="ECO:0000256" key="5">
    <source>
        <dbReference type="ARBA" id="ARBA00023136"/>
    </source>
</evidence>
<comment type="subcellular location">
    <subcellularLocation>
        <location evidence="1">Cell membrane</location>
        <topology evidence="1">Multi-pass membrane protein</topology>
    </subcellularLocation>
</comment>
<evidence type="ECO:0000313" key="8">
    <source>
        <dbReference type="EMBL" id="MFD2796401.1"/>
    </source>
</evidence>
<feature type="transmembrane region" description="Helical" evidence="6">
    <location>
        <begin position="6"/>
        <end position="26"/>
    </location>
</feature>
<dbReference type="RefSeq" id="WP_377187918.1">
    <property type="nucleotide sequence ID" value="NZ_JBHUOG010000002.1"/>
</dbReference>
<evidence type="ECO:0000259" key="7">
    <source>
        <dbReference type="Pfam" id="PF00482"/>
    </source>
</evidence>
<dbReference type="PANTHER" id="PTHR35007">
    <property type="entry name" value="INTEGRAL MEMBRANE PROTEIN-RELATED"/>
    <property type="match status" value="1"/>
</dbReference>
<dbReference type="Proteomes" id="UP001597479">
    <property type="component" value="Unassembled WGS sequence"/>
</dbReference>
<dbReference type="InterPro" id="IPR018076">
    <property type="entry name" value="T2SS_GspF_dom"/>
</dbReference>
<feature type="transmembrane region" description="Helical" evidence="6">
    <location>
        <begin position="249"/>
        <end position="268"/>
    </location>
</feature>
<protein>
    <submittedName>
        <fullName evidence="8">Type II secretion system F family protein</fullName>
    </submittedName>
</protein>
<organism evidence="8 9">
    <name type="scientific">Promicromonospora vindobonensis</name>
    <dbReference type="NCBI Taxonomy" id="195748"/>
    <lineage>
        <taxon>Bacteria</taxon>
        <taxon>Bacillati</taxon>
        <taxon>Actinomycetota</taxon>
        <taxon>Actinomycetes</taxon>
        <taxon>Micrococcales</taxon>
        <taxon>Promicromonosporaceae</taxon>
        <taxon>Promicromonospora</taxon>
    </lineage>
</organism>
<keyword evidence="3 6" id="KW-0812">Transmembrane</keyword>
<keyword evidence="4 6" id="KW-1133">Transmembrane helix</keyword>
<keyword evidence="9" id="KW-1185">Reference proteome</keyword>
<accession>A0ABW5VZH0</accession>
<proteinExistence type="predicted"/>
<evidence type="ECO:0000313" key="9">
    <source>
        <dbReference type="Proteomes" id="UP001597479"/>
    </source>
</evidence>
<keyword evidence="5 6" id="KW-0472">Membrane</keyword>
<keyword evidence="2" id="KW-1003">Cell membrane</keyword>
<feature type="domain" description="Type II secretion system protein GspF" evidence="7">
    <location>
        <begin position="109"/>
        <end position="235"/>
    </location>
</feature>
<name>A0ABW5VZH0_9MICO</name>